<dbReference type="InterPro" id="IPR036396">
    <property type="entry name" value="Cyt_P450_sf"/>
</dbReference>
<evidence type="ECO:0000256" key="3">
    <source>
        <dbReference type="ARBA" id="ARBA00010617"/>
    </source>
</evidence>
<proteinExistence type="inferred from homology"/>
<dbReference type="PANTHER" id="PTHR47955:SF19">
    <property type="entry name" value="CYTOCHROME P450 71A9-LIKE ISOFORM X1"/>
    <property type="match status" value="1"/>
</dbReference>
<keyword evidence="6" id="KW-0560">Oxidoreductase</keyword>
<protein>
    <recommendedName>
        <fullName evidence="11">Cytochrome P450</fullName>
    </recommendedName>
</protein>
<organism evidence="9 10">
    <name type="scientific">Buddleja alternifolia</name>
    <dbReference type="NCBI Taxonomy" id="168488"/>
    <lineage>
        <taxon>Eukaryota</taxon>
        <taxon>Viridiplantae</taxon>
        <taxon>Streptophyta</taxon>
        <taxon>Embryophyta</taxon>
        <taxon>Tracheophyta</taxon>
        <taxon>Spermatophyta</taxon>
        <taxon>Magnoliopsida</taxon>
        <taxon>eudicotyledons</taxon>
        <taxon>Gunneridae</taxon>
        <taxon>Pentapetalae</taxon>
        <taxon>asterids</taxon>
        <taxon>lamiids</taxon>
        <taxon>Lamiales</taxon>
        <taxon>Scrophulariaceae</taxon>
        <taxon>Buddlejeae</taxon>
        <taxon>Buddleja</taxon>
    </lineage>
</organism>
<keyword evidence="4" id="KW-0349">Heme</keyword>
<comment type="similarity">
    <text evidence="3">Belongs to the cytochrome P450 family.</text>
</comment>
<dbReference type="InterPro" id="IPR001128">
    <property type="entry name" value="Cyt_P450"/>
</dbReference>
<dbReference type="PRINTS" id="PR00463">
    <property type="entry name" value="EP450I"/>
</dbReference>
<dbReference type="PANTHER" id="PTHR47955">
    <property type="entry name" value="CYTOCHROME P450 FAMILY 71 PROTEIN"/>
    <property type="match status" value="1"/>
</dbReference>
<dbReference type="GO" id="GO:0016705">
    <property type="term" value="F:oxidoreductase activity, acting on paired donors, with incorporation or reduction of molecular oxygen"/>
    <property type="evidence" value="ECO:0007669"/>
    <property type="project" value="InterPro"/>
</dbReference>
<evidence type="ECO:0000313" key="10">
    <source>
        <dbReference type="Proteomes" id="UP000826271"/>
    </source>
</evidence>
<evidence type="ECO:0000256" key="8">
    <source>
        <dbReference type="ARBA" id="ARBA00023033"/>
    </source>
</evidence>
<dbReference type="GO" id="GO:0020037">
    <property type="term" value="F:heme binding"/>
    <property type="evidence" value="ECO:0007669"/>
    <property type="project" value="InterPro"/>
</dbReference>
<evidence type="ECO:0000256" key="7">
    <source>
        <dbReference type="ARBA" id="ARBA00023004"/>
    </source>
</evidence>
<comment type="subcellular location">
    <subcellularLocation>
        <location evidence="2">Membrane</location>
        <topology evidence="2">Single-pass membrane protein</topology>
    </subcellularLocation>
</comment>
<keyword evidence="8" id="KW-0503">Monooxygenase</keyword>
<evidence type="ECO:0008006" key="11">
    <source>
        <dbReference type="Google" id="ProtNLM"/>
    </source>
</evidence>
<dbReference type="GO" id="GO:0004497">
    <property type="term" value="F:monooxygenase activity"/>
    <property type="evidence" value="ECO:0007669"/>
    <property type="project" value="UniProtKB-KW"/>
</dbReference>
<comment type="cofactor">
    <cofactor evidence="1">
        <name>heme</name>
        <dbReference type="ChEBI" id="CHEBI:30413"/>
    </cofactor>
</comment>
<dbReference type="EMBL" id="WHWC01000002">
    <property type="protein sequence ID" value="KAG8388527.1"/>
    <property type="molecule type" value="Genomic_DNA"/>
</dbReference>
<evidence type="ECO:0000256" key="6">
    <source>
        <dbReference type="ARBA" id="ARBA00023002"/>
    </source>
</evidence>
<accession>A0AAV6Y657</accession>
<reference evidence="9" key="1">
    <citation type="submission" date="2019-10" db="EMBL/GenBank/DDBJ databases">
        <authorList>
            <person name="Zhang R."/>
            <person name="Pan Y."/>
            <person name="Wang J."/>
            <person name="Ma R."/>
            <person name="Yu S."/>
        </authorList>
    </citation>
    <scope>NUCLEOTIDE SEQUENCE</scope>
    <source>
        <strain evidence="9">LA-IB0</strain>
        <tissue evidence="9">Leaf</tissue>
    </source>
</reference>
<evidence type="ECO:0000256" key="1">
    <source>
        <dbReference type="ARBA" id="ARBA00001971"/>
    </source>
</evidence>
<evidence type="ECO:0000313" key="9">
    <source>
        <dbReference type="EMBL" id="KAG8388527.1"/>
    </source>
</evidence>
<name>A0AAV6Y657_9LAMI</name>
<dbReference type="Gene3D" id="1.10.630.10">
    <property type="entry name" value="Cytochrome P450"/>
    <property type="match status" value="1"/>
</dbReference>
<keyword evidence="5" id="KW-0479">Metal-binding</keyword>
<dbReference type="SUPFAM" id="SSF48264">
    <property type="entry name" value="Cytochrome P450"/>
    <property type="match status" value="1"/>
</dbReference>
<keyword evidence="7" id="KW-0408">Iron</keyword>
<keyword evidence="10" id="KW-1185">Reference proteome</keyword>
<comment type="caution">
    <text evidence="9">The sequence shown here is derived from an EMBL/GenBank/DDBJ whole genome shotgun (WGS) entry which is preliminary data.</text>
</comment>
<gene>
    <name evidence="9" type="ORF">BUALT_Bualt02G0134800</name>
</gene>
<dbReference type="Proteomes" id="UP000826271">
    <property type="component" value="Unassembled WGS sequence"/>
</dbReference>
<dbReference type="InterPro" id="IPR002401">
    <property type="entry name" value="Cyt_P450_E_grp-I"/>
</dbReference>
<evidence type="ECO:0000256" key="2">
    <source>
        <dbReference type="ARBA" id="ARBA00004167"/>
    </source>
</evidence>
<sequence>MDSTRRLPPCPKMLPIIGNLHQLGKLPHRSLKNLSKIYGDLMFLQLGSVPTLVVSSADMAREIFKTHDRVFSGRPLMYAAKKLSYNRCDITFAPYGDLWRETRKIVVLELMTAKRVQSFEVIRIQEVTLMINRIAQATNPVNLSEFALSLSSNVVLSVAFGTMGSVDGERDGHSRKFHKIIHEIEYLLGEFNVADYFPKLAWVNKFNGLDKRLDNSFHELDTFLEKVIEEHLDPNRPKSHHKDMVDVLLQIQKDPNQAITLTKEHIKAVLMVCF</sequence>
<evidence type="ECO:0000256" key="4">
    <source>
        <dbReference type="ARBA" id="ARBA00022617"/>
    </source>
</evidence>
<dbReference type="GO" id="GO:0005506">
    <property type="term" value="F:iron ion binding"/>
    <property type="evidence" value="ECO:0007669"/>
    <property type="project" value="InterPro"/>
</dbReference>
<dbReference type="AlphaFoldDB" id="A0AAV6Y657"/>
<evidence type="ECO:0000256" key="5">
    <source>
        <dbReference type="ARBA" id="ARBA00022723"/>
    </source>
</evidence>
<dbReference type="GO" id="GO:0016020">
    <property type="term" value="C:membrane"/>
    <property type="evidence" value="ECO:0007669"/>
    <property type="project" value="UniProtKB-SubCell"/>
</dbReference>
<dbReference type="Pfam" id="PF00067">
    <property type="entry name" value="p450"/>
    <property type="match status" value="1"/>
</dbReference>